<sequence>MKTIIQLTPRIYKLIMLIFALGSFSAGFWLLSRERVSDLKAVAGTGMIVTGILVALILLLLSRPNNFLTPKIRFGRQGILIKRNMFFAKNYIPWDEVKAIHLNEFELQIMASEEQKNFQIQIPRDLYVWDDLYRVLSLTANGRKVPLKVEKAG</sequence>
<feature type="transmembrane region" description="Helical" evidence="1">
    <location>
        <begin position="43"/>
        <end position="61"/>
    </location>
</feature>
<dbReference type="AlphaFoldDB" id="A0AAP2CJU6"/>
<accession>A0AAP2CJU6</accession>
<organism evidence="2 3">
    <name type="scientific">Litoribacter ruber</name>
    <dbReference type="NCBI Taxonomy" id="702568"/>
    <lineage>
        <taxon>Bacteria</taxon>
        <taxon>Pseudomonadati</taxon>
        <taxon>Bacteroidota</taxon>
        <taxon>Cytophagia</taxon>
        <taxon>Cytophagales</taxon>
        <taxon>Cyclobacteriaceae</taxon>
        <taxon>Litoribacter</taxon>
    </lineage>
</organism>
<feature type="transmembrane region" description="Helical" evidence="1">
    <location>
        <begin position="12"/>
        <end position="31"/>
    </location>
</feature>
<reference evidence="2 3" key="1">
    <citation type="submission" date="2021-05" db="EMBL/GenBank/DDBJ databases">
        <authorList>
            <person name="Zhang Z.D."/>
            <person name="Osman G."/>
        </authorList>
    </citation>
    <scope>NUCLEOTIDE SEQUENCE [LARGE SCALE GENOMIC DNA]</scope>
    <source>
        <strain evidence="2 3">KCTC 32217</strain>
    </source>
</reference>
<dbReference type="Proteomes" id="UP001319104">
    <property type="component" value="Unassembled WGS sequence"/>
</dbReference>
<dbReference type="RefSeq" id="WP_213945386.1">
    <property type="nucleotide sequence ID" value="NZ_JAHCMY010000005.1"/>
</dbReference>
<keyword evidence="1" id="KW-1133">Transmembrane helix</keyword>
<evidence type="ECO:0000313" key="3">
    <source>
        <dbReference type="Proteomes" id="UP001319104"/>
    </source>
</evidence>
<evidence type="ECO:0000313" key="2">
    <source>
        <dbReference type="EMBL" id="MBS9524531.1"/>
    </source>
</evidence>
<evidence type="ECO:0000256" key="1">
    <source>
        <dbReference type="SAM" id="Phobius"/>
    </source>
</evidence>
<keyword evidence="1" id="KW-0472">Membrane</keyword>
<comment type="caution">
    <text evidence="2">The sequence shown here is derived from an EMBL/GenBank/DDBJ whole genome shotgun (WGS) entry which is preliminary data.</text>
</comment>
<keyword evidence="1" id="KW-0812">Transmembrane</keyword>
<keyword evidence="3" id="KW-1185">Reference proteome</keyword>
<name>A0AAP2CJU6_9BACT</name>
<protein>
    <submittedName>
        <fullName evidence="2">Uncharacterized protein</fullName>
    </submittedName>
</protein>
<dbReference type="EMBL" id="JAHCMY010000005">
    <property type="protein sequence ID" value="MBS9524531.1"/>
    <property type="molecule type" value="Genomic_DNA"/>
</dbReference>
<gene>
    <name evidence="2" type="ORF">KI659_10940</name>
</gene>
<proteinExistence type="predicted"/>